<dbReference type="PANTHER" id="PTHR21461:SF87">
    <property type="entry name" value="GH12965P"/>
    <property type="match status" value="1"/>
</dbReference>
<dbReference type="EMBL" id="AP006492">
    <property type="protein sequence ID" value="BAM80395.1"/>
    <property type="molecule type" value="Genomic_DNA"/>
</dbReference>
<dbReference type="Gramene" id="CMJ303CT">
    <property type="protein sequence ID" value="CMJ303CT"/>
    <property type="gene ID" value="CMJ303C"/>
</dbReference>
<dbReference type="PANTHER" id="PTHR21461">
    <property type="entry name" value="GLYCOSYLTRANSFERASE FAMILY 92 PROTEIN"/>
    <property type="match status" value="1"/>
</dbReference>
<evidence type="ECO:0000256" key="7">
    <source>
        <dbReference type="ARBA" id="ARBA00023136"/>
    </source>
</evidence>
<dbReference type="RefSeq" id="XP_005535002.1">
    <property type="nucleotide sequence ID" value="XM_005534945.1"/>
</dbReference>
<dbReference type="Pfam" id="PF01697">
    <property type="entry name" value="Glyco_transf_92"/>
    <property type="match status" value="1"/>
</dbReference>
<comment type="subcellular location">
    <subcellularLocation>
        <location evidence="1">Membrane</location>
        <topology evidence="1">Single-pass membrane protein</topology>
    </subcellularLocation>
</comment>
<evidence type="ECO:0000256" key="1">
    <source>
        <dbReference type="ARBA" id="ARBA00004167"/>
    </source>
</evidence>
<organism evidence="9 10">
    <name type="scientific">Cyanidioschyzon merolae (strain NIES-3377 / 10D)</name>
    <name type="common">Unicellular red alga</name>
    <dbReference type="NCBI Taxonomy" id="280699"/>
    <lineage>
        <taxon>Eukaryota</taxon>
        <taxon>Rhodophyta</taxon>
        <taxon>Bangiophyceae</taxon>
        <taxon>Cyanidiales</taxon>
        <taxon>Cyanidiaceae</taxon>
        <taxon>Cyanidioschyzon</taxon>
    </lineage>
</organism>
<dbReference type="GO" id="GO:0016020">
    <property type="term" value="C:membrane"/>
    <property type="evidence" value="ECO:0007669"/>
    <property type="project" value="UniProtKB-SubCell"/>
</dbReference>
<protein>
    <recommendedName>
        <fullName evidence="11">Glycosyltransferase family 92 protein</fullName>
    </recommendedName>
</protein>
<keyword evidence="5" id="KW-0812">Transmembrane</keyword>
<keyword evidence="6" id="KW-1133">Transmembrane helix</keyword>
<keyword evidence="10" id="KW-1185">Reference proteome</keyword>
<evidence type="ECO:0000256" key="8">
    <source>
        <dbReference type="SAM" id="SignalP"/>
    </source>
</evidence>
<dbReference type="KEGG" id="cme:CYME_CMJ303C"/>
<keyword evidence="4" id="KW-0808">Transferase</keyword>
<gene>
    <name evidence="9" type="ORF">CYME_CMJ303C</name>
</gene>
<comment type="similarity">
    <text evidence="2">Belongs to the glycosyltransferase 92 family.</text>
</comment>
<dbReference type="GO" id="GO:0016757">
    <property type="term" value="F:glycosyltransferase activity"/>
    <property type="evidence" value="ECO:0007669"/>
    <property type="project" value="UniProtKB-KW"/>
</dbReference>
<evidence type="ECO:0000256" key="3">
    <source>
        <dbReference type="ARBA" id="ARBA00022676"/>
    </source>
</evidence>
<dbReference type="HOGENOM" id="CLU_685804_0_0_1"/>
<evidence type="ECO:0000256" key="6">
    <source>
        <dbReference type="ARBA" id="ARBA00022989"/>
    </source>
</evidence>
<keyword evidence="7" id="KW-0472">Membrane</keyword>
<accession>M1V5B8</accession>
<evidence type="ECO:0000313" key="10">
    <source>
        <dbReference type="Proteomes" id="UP000007014"/>
    </source>
</evidence>
<feature type="chain" id="PRO_5004018738" description="Glycosyltransferase family 92 protein" evidence="8">
    <location>
        <begin position="40"/>
        <end position="402"/>
    </location>
</feature>
<proteinExistence type="inferred from homology"/>
<evidence type="ECO:0000256" key="4">
    <source>
        <dbReference type="ARBA" id="ARBA00022679"/>
    </source>
</evidence>
<dbReference type="GeneID" id="16994018"/>
<evidence type="ECO:0000256" key="5">
    <source>
        <dbReference type="ARBA" id="ARBA00022692"/>
    </source>
</evidence>
<evidence type="ECO:0008006" key="11">
    <source>
        <dbReference type="Google" id="ProtNLM"/>
    </source>
</evidence>
<dbReference type="OrthoDB" id="2526284at2759"/>
<reference evidence="9 10" key="1">
    <citation type="journal article" date="2004" name="Nature">
        <title>Genome sequence of the ultrasmall unicellular red alga Cyanidioschyzon merolae 10D.</title>
        <authorList>
            <person name="Matsuzaki M."/>
            <person name="Misumi O."/>
            <person name="Shin-i T."/>
            <person name="Maruyama S."/>
            <person name="Takahara M."/>
            <person name="Miyagishima S."/>
            <person name="Mori T."/>
            <person name="Nishida K."/>
            <person name="Yagisawa F."/>
            <person name="Nishida K."/>
            <person name="Yoshida Y."/>
            <person name="Nishimura Y."/>
            <person name="Nakao S."/>
            <person name="Kobayashi T."/>
            <person name="Momoyama Y."/>
            <person name="Higashiyama T."/>
            <person name="Minoda A."/>
            <person name="Sano M."/>
            <person name="Nomoto H."/>
            <person name="Oishi K."/>
            <person name="Hayashi H."/>
            <person name="Ohta F."/>
            <person name="Nishizaka S."/>
            <person name="Haga S."/>
            <person name="Miura S."/>
            <person name="Morishita T."/>
            <person name="Kabeya Y."/>
            <person name="Terasawa K."/>
            <person name="Suzuki Y."/>
            <person name="Ishii Y."/>
            <person name="Asakawa S."/>
            <person name="Takano H."/>
            <person name="Ohta N."/>
            <person name="Kuroiwa H."/>
            <person name="Tanaka K."/>
            <person name="Shimizu N."/>
            <person name="Sugano S."/>
            <person name="Sato N."/>
            <person name="Nozaki H."/>
            <person name="Ogasawara N."/>
            <person name="Kohara Y."/>
            <person name="Kuroiwa T."/>
        </authorList>
    </citation>
    <scope>NUCLEOTIDE SEQUENCE [LARGE SCALE GENOMIC DNA]</scope>
    <source>
        <strain evidence="9 10">10D</strain>
    </source>
</reference>
<dbReference type="Proteomes" id="UP000007014">
    <property type="component" value="Chromosome 10"/>
</dbReference>
<evidence type="ECO:0000256" key="2">
    <source>
        <dbReference type="ARBA" id="ARBA00007647"/>
    </source>
</evidence>
<sequence length="402" mass="45645">MFVVGVGGASGTGFPRRLLSGCVLLLTLLVLLHSRSGDALERTLSILEACRFTQETTGITSYAKLRVLDRFRSRDGLETLVLSARGPLDRRTVEQAAATWCAPGGVLPPRLDPQNEVLILQCKPDADAFEGTAPNEQLHLAAWTMLRLRPESQENRRPNNVERSVSQSLLLSWIIHHTRVGIRNFFIYLNEPDACGSRIMELRDELTERLADVPANVSIIAWPFRPPKGVHWNHVQIAAMNDCLWRNRGIFKWILFADVDEYIVPSENALRSNPESPVLHVLDDIERQLPINLCSVRVPCWWRYDVIEPALNWSEASQTSLRRPWLGAAAPVDRVCKPHLNREKCFVRTDQVYYTAVHAVAEAYGPNCVQVWPDVHQHLRLEHRRSPRAFDDYSPAEVLYAT</sequence>
<dbReference type="AlphaFoldDB" id="M1V5B8"/>
<keyword evidence="8" id="KW-0732">Signal</keyword>
<feature type="signal peptide" evidence="8">
    <location>
        <begin position="1"/>
        <end position="39"/>
    </location>
</feature>
<dbReference type="InterPro" id="IPR008166">
    <property type="entry name" value="Glyco_transf_92"/>
</dbReference>
<dbReference type="GO" id="GO:0005737">
    <property type="term" value="C:cytoplasm"/>
    <property type="evidence" value="ECO:0007669"/>
    <property type="project" value="TreeGrafter"/>
</dbReference>
<keyword evidence="3" id="KW-0328">Glycosyltransferase</keyword>
<name>M1V5B8_CYAM1</name>
<evidence type="ECO:0000313" key="9">
    <source>
        <dbReference type="EMBL" id="BAM80395.1"/>
    </source>
</evidence>
<reference evidence="9 10" key="2">
    <citation type="journal article" date="2007" name="BMC Biol.">
        <title>A 100%-complete sequence reveals unusually simple genomic features in the hot-spring red alga Cyanidioschyzon merolae.</title>
        <authorList>
            <person name="Nozaki H."/>
            <person name="Takano H."/>
            <person name="Misumi O."/>
            <person name="Terasawa K."/>
            <person name="Matsuzaki M."/>
            <person name="Maruyama S."/>
            <person name="Nishida K."/>
            <person name="Yagisawa F."/>
            <person name="Yoshida Y."/>
            <person name="Fujiwara T."/>
            <person name="Takio S."/>
            <person name="Tamura K."/>
            <person name="Chung S.J."/>
            <person name="Nakamura S."/>
            <person name="Kuroiwa H."/>
            <person name="Tanaka K."/>
            <person name="Sato N."/>
            <person name="Kuroiwa T."/>
        </authorList>
    </citation>
    <scope>NUCLEOTIDE SEQUENCE [LARGE SCALE GENOMIC DNA]</scope>
    <source>
        <strain evidence="9 10">10D</strain>
    </source>
</reference>